<feature type="region of interest" description="Disordered" evidence="1">
    <location>
        <begin position="79"/>
        <end position="107"/>
    </location>
</feature>
<feature type="region of interest" description="Disordered" evidence="1">
    <location>
        <begin position="156"/>
        <end position="221"/>
    </location>
</feature>
<organism evidence="2 3">
    <name type="scientific">Sclerotinia nivalis</name>
    <dbReference type="NCBI Taxonomy" id="352851"/>
    <lineage>
        <taxon>Eukaryota</taxon>
        <taxon>Fungi</taxon>
        <taxon>Dikarya</taxon>
        <taxon>Ascomycota</taxon>
        <taxon>Pezizomycotina</taxon>
        <taxon>Leotiomycetes</taxon>
        <taxon>Helotiales</taxon>
        <taxon>Sclerotiniaceae</taxon>
        <taxon>Sclerotinia</taxon>
    </lineage>
</organism>
<evidence type="ECO:0000313" key="2">
    <source>
        <dbReference type="EMBL" id="KAJ8062910.1"/>
    </source>
</evidence>
<evidence type="ECO:0000313" key="3">
    <source>
        <dbReference type="Proteomes" id="UP001152300"/>
    </source>
</evidence>
<dbReference type="AlphaFoldDB" id="A0A9X0DHS4"/>
<dbReference type="EMBL" id="JAPEIS010000009">
    <property type="protein sequence ID" value="KAJ8062910.1"/>
    <property type="molecule type" value="Genomic_DNA"/>
</dbReference>
<feature type="compositionally biased region" description="Low complexity" evidence="1">
    <location>
        <begin position="25"/>
        <end position="37"/>
    </location>
</feature>
<evidence type="ECO:0000256" key="1">
    <source>
        <dbReference type="SAM" id="MobiDB-lite"/>
    </source>
</evidence>
<proteinExistence type="predicted"/>
<feature type="compositionally biased region" description="Low complexity" evidence="1">
    <location>
        <begin position="181"/>
        <end position="196"/>
    </location>
</feature>
<feature type="compositionally biased region" description="Basic and acidic residues" evidence="1">
    <location>
        <begin position="197"/>
        <end position="207"/>
    </location>
</feature>
<sequence>MTSNANGRSLAAPGEPAAPSLKIGRASTSKRAASSRSIGNTTHSINTVSYVLNPPTISKPEFVPKVLKVVSAITGAPVAKKRKQRSYQSEKTTSKQPLGVPKTSGAVLESTPNVDAVVTGAKGVADSSRSTRASAQKGLALLRQLQAKYAALGINVDKPGIDPSKRRRSESDVFGSEKSKSQQTSSGSSQSSVNLSLKKESDEEARQSKRPRLANGKSPSFGASETNWTVADLMRTPRLQNMVLVPKFRVKRHEESFYEHRLGLLAPSFEALFGHWFKCATPSSPGNN</sequence>
<comment type="caution">
    <text evidence="2">The sequence shown here is derived from an EMBL/GenBank/DDBJ whole genome shotgun (WGS) entry which is preliminary data.</text>
</comment>
<gene>
    <name evidence="2" type="ORF">OCU04_008158</name>
</gene>
<protein>
    <submittedName>
        <fullName evidence="2">Uncharacterized protein</fullName>
    </submittedName>
</protein>
<feature type="compositionally biased region" description="Basic and acidic residues" evidence="1">
    <location>
        <begin position="159"/>
        <end position="180"/>
    </location>
</feature>
<feature type="region of interest" description="Disordered" evidence="1">
    <location>
        <begin position="1"/>
        <end position="46"/>
    </location>
</feature>
<name>A0A9X0DHS4_9HELO</name>
<keyword evidence="3" id="KW-1185">Reference proteome</keyword>
<reference evidence="2" key="1">
    <citation type="submission" date="2022-11" db="EMBL/GenBank/DDBJ databases">
        <title>Genome Resource of Sclerotinia nivalis Strain SnTB1, a Plant Pathogen Isolated from American Ginseng.</title>
        <authorList>
            <person name="Fan S."/>
        </authorList>
    </citation>
    <scope>NUCLEOTIDE SEQUENCE</scope>
    <source>
        <strain evidence="2">SnTB1</strain>
    </source>
</reference>
<feature type="compositionally biased region" description="Polar residues" evidence="1">
    <location>
        <begin position="86"/>
        <end position="96"/>
    </location>
</feature>
<dbReference type="Proteomes" id="UP001152300">
    <property type="component" value="Unassembled WGS sequence"/>
</dbReference>
<accession>A0A9X0DHS4</accession>